<dbReference type="AlphaFoldDB" id="A0A1H9UR52"/>
<dbReference type="OrthoDB" id="9787127at2"/>
<name>A0A1H9UR52_9PSEU</name>
<dbReference type="STRING" id="65499.SAMN04488000_11693"/>
<dbReference type="Pfam" id="PF19980">
    <property type="entry name" value="DUF6416"/>
    <property type="match status" value="1"/>
</dbReference>
<evidence type="ECO:0000313" key="1">
    <source>
        <dbReference type="EMBL" id="SES11975.1"/>
    </source>
</evidence>
<dbReference type="RefSeq" id="WP_089922353.1">
    <property type="nucleotide sequence ID" value="NZ_FOFV01000016.1"/>
</dbReference>
<proteinExistence type="predicted"/>
<dbReference type="Proteomes" id="UP000199503">
    <property type="component" value="Unassembled WGS sequence"/>
</dbReference>
<accession>A0A1H9UR52</accession>
<sequence>MTGTADTRAEQVAWSASDGELAAAVWEKLSPPARSLFSVLMDHPGTRYSGEELVGLLGLEKGKHGVAGLLGWPRRHCLAVGRTWLWEWEYPRGETACYWVTAEIAALFQDVRAN</sequence>
<organism evidence="1 2">
    <name type="scientific">Lentzea albida</name>
    <dbReference type="NCBI Taxonomy" id="65499"/>
    <lineage>
        <taxon>Bacteria</taxon>
        <taxon>Bacillati</taxon>
        <taxon>Actinomycetota</taxon>
        <taxon>Actinomycetes</taxon>
        <taxon>Pseudonocardiales</taxon>
        <taxon>Pseudonocardiaceae</taxon>
        <taxon>Lentzea</taxon>
    </lineage>
</organism>
<reference evidence="2" key="1">
    <citation type="submission" date="2016-10" db="EMBL/GenBank/DDBJ databases">
        <authorList>
            <person name="Varghese N."/>
            <person name="Submissions S."/>
        </authorList>
    </citation>
    <scope>NUCLEOTIDE SEQUENCE [LARGE SCALE GENOMIC DNA]</scope>
    <source>
        <strain evidence="2">DSM 44437</strain>
    </source>
</reference>
<protein>
    <submittedName>
        <fullName evidence="1">Uncharacterized protein</fullName>
    </submittedName>
</protein>
<dbReference type="EMBL" id="FOFV01000016">
    <property type="protein sequence ID" value="SES11975.1"/>
    <property type="molecule type" value="Genomic_DNA"/>
</dbReference>
<evidence type="ECO:0000313" key="2">
    <source>
        <dbReference type="Proteomes" id="UP000199503"/>
    </source>
</evidence>
<gene>
    <name evidence="1" type="ORF">SAMN04488000_11693</name>
</gene>
<dbReference type="InterPro" id="IPR046301">
    <property type="entry name" value="DUF6416"/>
</dbReference>
<keyword evidence="2" id="KW-1185">Reference proteome</keyword>